<feature type="domain" description="AB hydrolase-1" evidence="1">
    <location>
        <begin position="22"/>
        <end position="253"/>
    </location>
</feature>
<sequence length="265" mass="29713">MASHLVNGVRYYYEERGSGDQVIFFGHGLMYHWRIFEPQMEYFAAKGFRCIAIDWRGQGQTEGGGTLDDYSMYRLGADAYQLLSDLGIKQVHWVGVSMGGMIGLRLYPKHPELFLSFTLIDSSAGDAPELLDGYRQMAEGYLAYGLIQPLQEGLDAVFYTPKMAERYPQVLAYWHAYWTNADRESLYKAIIPVIDRDDVTDTISQISVPTLIVVGVEDMSTPPAKSEAMQQLIANAQLHYIADASHMSILEQPEAITAAMAEFIG</sequence>
<proteinExistence type="predicted"/>
<dbReference type="Pfam" id="PF00561">
    <property type="entry name" value="Abhydrolase_1"/>
    <property type="match status" value="1"/>
</dbReference>
<protein>
    <submittedName>
        <fullName evidence="2">3-oxoadipate enol-lactonase 2</fullName>
    </submittedName>
</protein>
<evidence type="ECO:0000313" key="3">
    <source>
        <dbReference type="Proteomes" id="UP001428290"/>
    </source>
</evidence>
<dbReference type="Gene3D" id="3.40.50.1820">
    <property type="entry name" value="alpha/beta hydrolase"/>
    <property type="match status" value="1"/>
</dbReference>
<dbReference type="SUPFAM" id="SSF53474">
    <property type="entry name" value="alpha/beta-Hydrolases"/>
    <property type="match status" value="1"/>
</dbReference>
<dbReference type="PRINTS" id="PR00111">
    <property type="entry name" value="ABHYDROLASE"/>
</dbReference>
<organism evidence="2 3">
    <name type="scientific">Herpetosiphon gulosus</name>
    <dbReference type="NCBI Taxonomy" id="1973496"/>
    <lineage>
        <taxon>Bacteria</taxon>
        <taxon>Bacillati</taxon>
        <taxon>Chloroflexota</taxon>
        <taxon>Chloroflexia</taxon>
        <taxon>Herpetosiphonales</taxon>
        <taxon>Herpetosiphonaceae</taxon>
        <taxon>Herpetosiphon</taxon>
    </lineage>
</organism>
<reference evidence="2 3" key="1">
    <citation type="submission" date="2024-02" db="EMBL/GenBank/DDBJ databases">
        <title>Herpetosiphon gulosus NBRC 112829.</title>
        <authorList>
            <person name="Ichikawa N."/>
            <person name="Katano-Makiyama Y."/>
            <person name="Hidaka K."/>
        </authorList>
    </citation>
    <scope>NUCLEOTIDE SEQUENCE [LARGE SCALE GENOMIC DNA]</scope>
    <source>
        <strain evidence="2 3">NBRC 112829</strain>
    </source>
</reference>
<accession>A0ABP9WWZ8</accession>
<dbReference type="InterPro" id="IPR000073">
    <property type="entry name" value="AB_hydrolase_1"/>
</dbReference>
<gene>
    <name evidence="2" type="primary">catD_1</name>
    <name evidence="2" type="ORF">Hgul01_00437</name>
</gene>
<dbReference type="InterPro" id="IPR029058">
    <property type="entry name" value="AB_hydrolase_fold"/>
</dbReference>
<dbReference type="RefSeq" id="WP_345720306.1">
    <property type="nucleotide sequence ID" value="NZ_BAABRU010000002.1"/>
</dbReference>
<dbReference type="InterPro" id="IPR000639">
    <property type="entry name" value="Epox_hydrolase-like"/>
</dbReference>
<dbReference type="Proteomes" id="UP001428290">
    <property type="component" value="Unassembled WGS sequence"/>
</dbReference>
<dbReference type="EMBL" id="BAABRU010000002">
    <property type="protein sequence ID" value="GAA5526660.1"/>
    <property type="molecule type" value="Genomic_DNA"/>
</dbReference>
<dbReference type="PANTHER" id="PTHR43194">
    <property type="entry name" value="HYDROLASE ALPHA/BETA FOLD FAMILY"/>
    <property type="match status" value="1"/>
</dbReference>
<dbReference type="PANTHER" id="PTHR43194:SF2">
    <property type="entry name" value="PEROXISOMAL MEMBRANE PROTEIN LPX1"/>
    <property type="match status" value="1"/>
</dbReference>
<dbReference type="InterPro" id="IPR050228">
    <property type="entry name" value="Carboxylesterase_BioH"/>
</dbReference>
<dbReference type="PRINTS" id="PR00412">
    <property type="entry name" value="EPOXHYDRLASE"/>
</dbReference>
<comment type="caution">
    <text evidence="2">The sequence shown here is derived from an EMBL/GenBank/DDBJ whole genome shotgun (WGS) entry which is preliminary data.</text>
</comment>
<evidence type="ECO:0000313" key="2">
    <source>
        <dbReference type="EMBL" id="GAA5526660.1"/>
    </source>
</evidence>
<evidence type="ECO:0000259" key="1">
    <source>
        <dbReference type="Pfam" id="PF00561"/>
    </source>
</evidence>
<name>A0ABP9WWZ8_9CHLR</name>
<keyword evidence="3" id="KW-1185">Reference proteome</keyword>